<feature type="domain" description="PPIase cyclophilin-type" evidence="6">
    <location>
        <begin position="243"/>
        <end position="500"/>
    </location>
</feature>
<dbReference type="PROSITE" id="PS50268">
    <property type="entry name" value="CADHERIN_2"/>
    <property type="match status" value="1"/>
</dbReference>
<dbReference type="InterPro" id="IPR044016">
    <property type="entry name" value="Big_13"/>
</dbReference>
<dbReference type="Gene3D" id="2.60.40.2810">
    <property type="match status" value="4"/>
</dbReference>
<dbReference type="Pfam" id="PF19077">
    <property type="entry name" value="Big_13"/>
    <property type="match status" value="1"/>
</dbReference>
<dbReference type="PROSITE" id="PS00170">
    <property type="entry name" value="CSA_PPIASE_1"/>
    <property type="match status" value="1"/>
</dbReference>
<name>A0A517YAK6_9BACT</name>
<evidence type="ECO:0000256" key="3">
    <source>
        <dbReference type="ARBA" id="ARBA00023110"/>
    </source>
</evidence>
<evidence type="ECO:0000256" key="1">
    <source>
        <dbReference type="ARBA" id="ARBA00007365"/>
    </source>
</evidence>
<dbReference type="SUPFAM" id="SSF49313">
    <property type="entry name" value="Cadherin-like"/>
    <property type="match status" value="2"/>
</dbReference>
<dbReference type="SUPFAM" id="SSF49478">
    <property type="entry name" value="Cna protein B-type domain"/>
    <property type="match status" value="1"/>
</dbReference>
<evidence type="ECO:0000256" key="5">
    <source>
        <dbReference type="SAM" id="MobiDB-lite"/>
    </source>
</evidence>
<evidence type="ECO:0000313" key="8">
    <source>
        <dbReference type="EMBL" id="QDU27265.1"/>
    </source>
</evidence>
<proteinExistence type="inferred from homology"/>
<dbReference type="PRINTS" id="PR00153">
    <property type="entry name" value="CSAPPISMRASE"/>
</dbReference>
<accession>A0A517YAK6</accession>
<dbReference type="Pfam" id="PF05345">
    <property type="entry name" value="He_PIG"/>
    <property type="match status" value="1"/>
</dbReference>
<dbReference type="InterPro" id="IPR041033">
    <property type="entry name" value="SpaA_PFL_dom_1"/>
</dbReference>
<dbReference type="SUPFAM" id="SSF50891">
    <property type="entry name" value="Cyclophilin-like"/>
    <property type="match status" value="2"/>
</dbReference>
<dbReference type="GO" id="GO:0007156">
    <property type="term" value="P:homophilic cell adhesion via plasma membrane adhesion molecules"/>
    <property type="evidence" value="ECO:0007669"/>
    <property type="project" value="InterPro"/>
</dbReference>
<dbReference type="CDD" id="cd00317">
    <property type="entry name" value="cyclophilin"/>
    <property type="match status" value="1"/>
</dbReference>
<dbReference type="InterPro" id="IPR029000">
    <property type="entry name" value="Cyclophilin-like_dom_sf"/>
</dbReference>
<gene>
    <name evidence="8" type="ORF">ETAA8_23520</name>
</gene>
<dbReference type="InterPro" id="IPR002126">
    <property type="entry name" value="Cadherin-like_dom"/>
</dbReference>
<dbReference type="NCBIfam" id="NF012211">
    <property type="entry name" value="tand_rpt_95"/>
    <property type="match status" value="4"/>
</dbReference>
<evidence type="ECO:0000259" key="6">
    <source>
        <dbReference type="PROSITE" id="PS50072"/>
    </source>
</evidence>
<dbReference type="InterPro" id="IPR002130">
    <property type="entry name" value="Cyclophilin-type_PPIase_dom"/>
</dbReference>
<dbReference type="Gene3D" id="2.40.100.10">
    <property type="entry name" value="Cyclophilin-like"/>
    <property type="match status" value="2"/>
</dbReference>
<dbReference type="Gene3D" id="3.40.30.10">
    <property type="entry name" value="Glutaredoxin"/>
    <property type="match status" value="1"/>
</dbReference>
<dbReference type="Gene3D" id="2.60.40.10">
    <property type="entry name" value="Immunoglobulins"/>
    <property type="match status" value="3"/>
</dbReference>
<dbReference type="InterPro" id="IPR015919">
    <property type="entry name" value="Cadherin-like_sf"/>
</dbReference>
<dbReference type="KEGG" id="aagg:ETAA8_23520"/>
<dbReference type="InterPro" id="IPR013783">
    <property type="entry name" value="Ig-like_fold"/>
</dbReference>
<dbReference type="GO" id="GO:0003755">
    <property type="term" value="F:peptidyl-prolyl cis-trans isomerase activity"/>
    <property type="evidence" value="ECO:0007669"/>
    <property type="project" value="UniProtKB-KW"/>
</dbReference>
<feature type="domain" description="Cadherin" evidence="7">
    <location>
        <begin position="1168"/>
        <end position="1202"/>
    </location>
</feature>
<dbReference type="Pfam" id="PF00160">
    <property type="entry name" value="Pro_isomerase"/>
    <property type="match status" value="1"/>
</dbReference>
<dbReference type="PROSITE" id="PS50072">
    <property type="entry name" value="CSA_PPIASE_2"/>
    <property type="match status" value="1"/>
</dbReference>
<sequence length="1677" mass="173746">MKKHHPSLAQRTIASLKKIWSRRESAESRNEDLRGRKKAFLFESLENRSLMAGDLGNVPDYGTPDNDDTPAITSNSAGEASIVANDLVAFAKLLTAANIKFYGAAWNPATTATKNLFQDGAQYLNFIEVTNPDRTLNATGSANSISIFPTWVFQDSSRLTGELTLAQIATKAGIAIPQTSTPYLAEIDDKTLLGGSPLMVGLDGYDPNGGTITYTVTSDNPSLVQPTVLTGNQSLRMNVEGYGSMVYQLFDNYAPRVTSRIKQLVSSGFYSGVTFHRVINDFVIQGGDPTGTGSGGSSFPDFADQFNVNLQHNRSGLLSMAKSLDDTNDSQFFITEELNQGWFVTLSGSPTGGTFTLSYQGQTTGAISFDNSSMTNTATSMQNALAALTKIGAGNIQVTHSPQMSGNTVLENRRFYVEFTNELGKQNLMPVTGSGTGLTGGTSPALSIVEGPRSARHLDFNHSIFGAMVEGETNRDAISNVPVNGSDKPLTNVVISSMEIFNDTENGMLQLFAAEGASGSANITVTATDADGQIFTRTFRVDVKADTVDGKPFLADIDPISITQGGSTTFQMQATDVEGNAITYQAVKPSNNTVDYTLNVNNSTGQVTITPPTGFVGTFNVIMRVRASTAADVEGSYDSQLVQVNVGPSGTPTLDLNDASDTGSSNSDNVTNASTLNFTISGVTNGATVKLYNGNTVIAQGVATGTSITLPTVAISSLGTGTYQISASQTVNGAEGARSANLELKFDNTAPGAFSSTATTEATVGTNYVYNAQSADEGTAGYLYSLVSGAPAGVSINAQTGVVSWNPTVAQVGSQTFAIQGTDLAGNSVLQTVNVNVVAPAPKDVDFILKIVDANGEILNNLTVGQEFFLVGYVSDTRDDSESEDYGIFAFYADVTYSSNVMVNGAIQPGSTYTGSRSGSTATAGVIDELGGIAGLTPVGRGEFEFFRVPMKAIAGGTVTISSDQADSEVDIAMYGAAAPTQPDDVNYGTTTASVGLSFAAVNDTFNFDEDSTNQLVSPLSNDTVENGNFSELTITEVGTTNNGGTVTIAADGKSLRYTPAPNFAGLDTFTYTIKRGTGTETTTGTINVQVQPVNDPPVGVDDTATVAEDSTNNSIDVLGNDTSGPDINETRIVSAVTQGSNGGTITIGPGGNSVRYTPAANFKGTETFTYTVQDNGGLTDTATVTVTVTDSNDNPVANPDTATTTEDIATPITINVLANDNSGDETGETLIVQSAGSASNGGTVAVVAGGAGVTYKPAANFTGTETFTYTISDGNGGTATATVTVTVTAVNDPPTATNDTLNAFKNSTTTMQVLANDSSAPDTGETFTVTAVTQGTAGGTIAISAGGGSVTYTPAANYTGSDTFTYTITDSGGLSATATVTVTVQNFVPSSLAGFVFKNGDSGPLEGVTITLTGTDVNNTTVNRTIKTDSNGAYKFDALIPGTYKIKETQPALINDGTDTIGSQGGTVANDEFTITLAQGTDGTNNNFGEAGVQLTTTTGTTTTFNFRKSDLFSHNSSNYVLAAVDSATGSAWLSDVGTTFADGMSSTLVTQQNGNELKIEVKNGTSPAQTATVSMTSPHVRAVGKVGNTTLYRLRGNSSFYNFAPVTATTTSNESAGEFVDDSLAASVAANNNSSDDNSGSAGEYVDPNEAAAVDALMALMGSDQDDEDDGNDSN</sequence>
<dbReference type="InterPro" id="IPR044666">
    <property type="entry name" value="Cyclophilin_A-like"/>
</dbReference>
<dbReference type="PANTHER" id="PTHR45625">
    <property type="entry name" value="PEPTIDYL-PROLYL CIS-TRANS ISOMERASE-RELATED"/>
    <property type="match status" value="1"/>
</dbReference>
<dbReference type="RefSeq" id="WP_145088117.1">
    <property type="nucleotide sequence ID" value="NZ_CP036274.1"/>
</dbReference>
<dbReference type="Proteomes" id="UP000315017">
    <property type="component" value="Chromosome"/>
</dbReference>
<evidence type="ECO:0000256" key="2">
    <source>
        <dbReference type="ARBA" id="ARBA00013194"/>
    </source>
</evidence>
<dbReference type="GO" id="GO:0006457">
    <property type="term" value="P:protein folding"/>
    <property type="evidence" value="ECO:0007669"/>
    <property type="project" value="InterPro"/>
</dbReference>
<comment type="similarity">
    <text evidence="1">Belongs to the cyclophilin-type PPIase family.</text>
</comment>
<organism evidence="8 9">
    <name type="scientific">Anatilimnocola aggregata</name>
    <dbReference type="NCBI Taxonomy" id="2528021"/>
    <lineage>
        <taxon>Bacteria</taxon>
        <taxon>Pseudomonadati</taxon>
        <taxon>Planctomycetota</taxon>
        <taxon>Planctomycetia</taxon>
        <taxon>Pirellulales</taxon>
        <taxon>Pirellulaceae</taxon>
        <taxon>Anatilimnocola</taxon>
    </lineage>
</organism>
<feature type="region of interest" description="Disordered" evidence="5">
    <location>
        <begin position="648"/>
        <end position="670"/>
    </location>
</feature>
<dbReference type="GO" id="GO:0005509">
    <property type="term" value="F:calcium ion binding"/>
    <property type="evidence" value="ECO:0007669"/>
    <property type="project" value="InterPro"/>
</dbReference>
<dbReference type="GO" id="GO:0016020">
    <property type="term" value="C:membrane"/>
    <property type="evidence" value="ECO:0007669"/>
    <property type="project" value="InterPro"/>
</dbReference>
<dbReference type="EC" id="5.2.1.8" evidence="2"/>
<keyword evidence="4 8" id="KW-0413">Isomerase</keyword>
<keyword evidence="9" id="KW-1185">Reference proteome</keyword>
<dbReference type="Pfam" id="PF17802">
    <property type="entry name" value="SpaA"/>
    <property type="match status" value="1"/>
</dbReference>
<dbReference type="EMBL" id="CP036274">
    <property type="protein sequence ID" value="QDU27265.1"/>
    <property type="molecule type" value="Genomic_DNA"/>
</dbReference>
<protein>
    <recommendedName>
        <fullName evidence="2">peptidylprolyl isomerase</fullName>
        <ecNumber evidence="2">5.2.1.8</ecNumber>
    </recommendedName>
</protein>
<dbReference type="Pfam" id="PF17963">
    <property type="entry name" value="Big_9"/>
    <property type="match status" value="4"/>
</dbReference>
<dbReference type="PANTHER" id="PTHR45625:SF4">
    <property type="entry name" value="PEPTIDYLPROLYL ISOMERASE DOMAIN AND WD REPEAT-CONTAINING PROTEIN 1"/>
    <property type="match status" value="1"/>
</dbReference>
<dbReference type="InterPro" id="IPR020892">
    <property type="entry name" value="Cyclophilin-type_PPIase_CS"/>
</dbReference>
<reference evidence="8 9" key="1">
    <citation type="submission" date="2019-02" db="EMBL/GenBank/DDBJ databases">
        <title>Deep-cultivation of Planctomycetes and their phenomic and genomic characterization uncovers novel biology.</title>
        <authorList>
            <person name="Wiegand S."/>
            <person name="Jogler M."/>
            <person name="Boedeker C."/>
            <person name="Pinto D."/>
            <person name="Vollmers J."/>
            <person name="Rivas-Marin E."/>
            <person name="Kohn T."/>
            <person name="Peeters S.H."/>
            <person name="Heuer A."/>
            <person name="Rast P."/>
            <person name="Oberbeckmann S."/>
            <person name="Bunk B."/>
            <person name="Jeske O."/>
            <person name="Meyerdierks A."/>
            <person name="Storesund J.E."/>
            <person name="Kallscheuer N."/>
            <person name="Luecker S."/>
            <person name="Lage O.M."/>
            <person name="Pohl T."/>
            <person name="Merkel B.J."/>
            <person name="Hornburger P."/>
            <person name="Mueller R.-W."/>
            <person name="Bruemmer F."/>
            <person name="Labrenz M."/>
            <person name="Spormann A.M."/>
            <person name="Op den Camp H."/>
            <person name="Overmann J."/>
            <person name="Amann R."/>
            <person name="Jetten M.S.M."/>
            <person name="Mascher T."/>
            <person name="Medema M.H."/>
            <person name="Devos D.P."/>
            <person name="Kaster A.-K."/>
            <person name="Ovreas L."/>
            <person name="Rohde M."/>
            <person name="Galperin M.Y."/>
            <person name="Jogler C."/>
        </authorList>
    </citation>
    <scope>NUCLEOTIDE SEQUENCE [LARGE SCALE GENOMIC DNA]</scope>
    <source>
        <strain evidence="8 9">ETA_A8</strain>
    </source>
</reference>
<evidence type="ECO:0000313" key="9">
    <source>
        <dbReference type="Proteomes" id="UP000315017"/>
    </source>
</evidence>
<evidence type="ECO:0000256" key="4">
    <source>
        <dbReference type="ARBA" id="ARBA00023235"/>
    </source>
</evidence>
<keyword evidence="3" id="KW-0697">Rotamase</keyword>
<dbReference type="OrthoDB" id="270889at2"/>
<evidence type="ECO:0000259" key="7">
    <source>
        <dbReference type="PROSITE" id="PS50268"/>
    </source>
</evidence>